<organism evidence="1 2">
    <name type="scientific">Polyrhizophydium stewartii</name>
    <dbReference type="NCBI Taxonomy" id="2732419"/>
    <lineage>
        <taxon>Eukaryota</taxon>
        <taxon>Fungi</taxon>
        <taxon>Fungi incertae sedis</taxon>
        <taxon>Chytridiomycota</taxon>
        <taxon>Chytridiomycota incertae sedis</taxon>
        <taxon>Chytridiomycetes</taxon>
        <taxon>Rhizophydiales</taxon>
        <taxon>Rhizophydiales incertae sedis</taxon>
        <taxon>Polyrhizophydium</taxon>
    </lineage>
</organism>
<gene>
    <name evidence="1" type="primary">MAM33</name>
    <name evidence="1" type="ORF">HK105_200661</name>
</gene>
<proteinExistence type="predicted"/>
<dbReference type="Pfam" id="PF02330">
    <property type="entry name" value="MAM33"/>
    <property type="match status" value="1"/>
</dbReference>
<dbReference type="PANTHER" id="PTHR10826:SF1">
    <property type="entry name" value="COMPLEMENT COMPONENT 1 Q SUBCOMPONENT-BINDING PROTEIN, MITOCHONDRIAL"/>
    <property type="match status" value="1"/>
</dbReference>
<dbReference type="EMBL" id="JADGIZ020000002">
    <property type="protein sequence ID" value="KAL2919745.1"/>
    <property type="molecule type" value="Genomic_DNA"/>
</dbReference>
<dbReference type="InterPro" id="IPR003428">
    <property type="entry name" value="MAM33"/>
</dbReference>
<accession>A0ABR4NJN0</accession>
<dbReference type="Gene3D" id="3.10.280.10">
    <property type="entry name" value="Mitochondrial glycoprotein"/>
    <property type="match status" value="1"/>
</dbReference>
<dbReference type="PANTHER" id="PTHR10826">
    <property type="entry name" value="COMPLEMENT COMPONENT 1"/>
    <property type="match status" value="1"/>
</dbReference>
<keyword evidence="2" id="KW-1185">Reference proteome</keyword>
<comment type="caution">
    <text evidence="1">The sequence shown here is derived from an EMBL/GenBank/DDBJ whole genome shotgun (WGS) entry which is preliminary data.</text>
</comment>
<protein>
    <submittedName>
        <fullName evidence="1">Mitochondrial acidic protein mam33</fullName>
    </submittedName>
</protein>
<reference evidence="1 2" key="1">
    <citation type="submission" date="2023-09" db="EMBL/GenBank/DDBJ databases">
        <title>Pangenome analysis of Batrachochytrium dendrobatidis and related Chytrids.</title>
        <authorList>
            <person name="Yacoub M.N."/>
            <person name="Stajich J.E."/>
            <person name="James T.Y."/>
        </authorList>
    </citation>
    <scope>NUCLEOTIDE SEQUENCE [LARGE SCALE GENOMIC DNA]</scope>
    <source>
        <strain evidence="1 2">JEL0888</strain>
    </source>
</reference>
<evidence type="ECO:0000313" key="2">
    <source>
        <dbReference type="Proteomes" id="UP001527925"/>
    </source>
</evidence>
<name>A0ABR4NJN0_9FUNG</name>
<dbReference type="InterPro" id="IPR036561">
    <property type="entry name" value="MAM33_sf"/>
</dbReference>
<dbReference type="SUPFAM" id="SSF54529">
    <property type="entry name" value="Mitochondrial glycoprotein MAM33-like"/>
    <property type="match status" value="1"/>
</dbReference>
<sequence length="245" mass="27319">MFARALVRTIARSAVKTTPLAALRVAAPRAALPAIATPAFRRFAHGVSDKDLSLKLAEELKYEDESSAEADLSFLEEFKSKGIWKVEDKPGSKDVTLTRTFGNEKITLYFNTDALTEQNIETEEEEEEGVPVVTSVIIEKPGVEGAIEITATAQDGAFFIDHVSFVKSPGLAHDQTAEGDWQRRSLFGGPIFGDLDESLQDVFHRYLEERGFDTGLANFVGLYIEDKEQREYRNWLASLNKFVSH</sequence>
<dbReference type="Proteomes" id="UP001527925">
    <property type="component" value="Unassembled WGS sequence"/>
</dbReference>
<evidence type="ECO:0000313" key="1">
    <source>
        <dbReference type="EMBL" id="KAL2919745.1"/>
    </source>
</evidence>